<evidence type="ECO:0000256" key="8">
    <source>
        <dbReference type="ARBA" id="ARBA00023204"/>
    </source>
</evidence>
<feature type="binding site" evidence="9">
    <location>
        <begin position="151"/>
        <end position="153"/>
    </location>
    <ligand>
        <name>ATP</name>
        <dbReference type="ChEBI" id="CHEBI:30616"/>
    </ligand>
</feature>
<feature type="binding site" evidence="9">
    <location>
        <position position="89"/>
    </location>
    <ligand>
        <name>ATP</name>
        <dbReference type="ChEBI" id="CHEBI:30616"/>
    </ligand>
</feature>
<keyword evidence="3 9" id="KW-0227">DNA damage</keyword>
<evidence type="ECO:0000256" key="6">
    <source>
        <dbReference type="ARBA" id="ARBA00023125"/>
    </source>
</evidence>
<dbReference type="InterPro" id="IPR036390">
    <property type="entry name" value="WH_DNA-bd_sf"/>
</dbReference>
<evidence type="ECO:0000256" key="7">
    <source>
        <dbReference type="ARBA" id="ARBA00023172"/>
    </source>
</evidence>
<evidence type="ECO:0000259" key="11">
    <source>
        <dbReference type="SMART" id="SM00382"/>
    </source>
</evidence>
<evidence type="ECO:0000256" key="2">
    <source>
        <dbReference type="ARBA" id="ARBA00022741"/>
    </source>
</evidence>
<comment type="catalytic activity">
    <reaction evidence="9">
        <text>ATP + H2O = ADP + phosphate + H(+)</text>
        <dbReference type="Rhea" id="RHEA:13065"/>
        <dbReference type="ChEBI" id="CHEBI:15377"/>
        <dbReference type="ChEBI" id="CHEBI:15378"/>
        <dbReference type="ChEBI" id="CHEBI:30616"/>
        <dbReference type="ChEBI" id="CHEBI:43474"/>
        <dbReference type="ChEBI" id="CHEBI:456216"/>
    </reaction>
</comment>
<feature type="binding site" evidence="9">
    <location>
        <position position="89"/>
    </location>
    <ligand>
        <name>Mg(2+)</name>
        <dbReference type="ChEBI" id="CHEBI:18420"/>
    </ligand>
</feature>
<dbReference type="Pfam" id="PF17864">
    <property type="entry name" value="AAA_lid_4"/>
    <property type="match status" value="1"/>
</dbReference>
<dbReference type="NCBIfam" id="NF000868">
    <property type="entry name" value="PRK00080.1"/>
    <property type="match status" value="1"/>
</dbReference>
<dbReference type="InterPro" id="IPR008823">
    <property type="entry name" value="RuvB_wg_C"/>
</dbReference>
<feature type="binding site" evidence="9">
    <location>
        <position position="194"/>
    </location>
    <ligand>
        <name>ATP</name>
        <dbReference type="ChEBI" id="CHEBI:30616"/>
    </ligand>
</feature>
<feature type="region of interest" description="Disordered" evidence="10">
    <location>
        <begin position="1"/>
        <end position="36"/>
    </location>
</feature>
<comment type="domain">
    <text evidence="9">Has 3 domains, the large (RuvB-L) and small ATPase (RuvB-S) domains and the C-terminal head (RuvB-H) domain. The head domain binds DNA, while the ATPase domains jointly bind ATP, ADP or are empty depending on the state of the subunit in the translocation cycle. During a single DNA translocation step the structure of each domain remains the same, but their relative positions change.</text>
</comment>
<feature type="region of interest" description="Small ATPAse domain (RuvB-S)" evidence="9">
    <location>
        <begin position="205"/>
        <end position="275"/>
    </location>
</feature>
<dbReference type="InterPro" id="IPR004605">
    <property type="entry name" value="DNA_helicase_Holl-junc_RuvB"/>
</dbReference>
<dbReference type="CDD" id="cd00009">
    <property type="entry name" value="AAA"/>
    <property type="match status" value="1"/>
</dbReference>
<feature type="binding site" evidence="9">
    <location>
        <position position="85"/>
    </location>
    <ligand>
        <name>ATP</name>
        <dbReference type="ChEBI" id="CHEBI:30616"/>
    </ligand>
</feature>
<dbReference type="InterPro" id="IPR008824">
    <property type="entry name" value="RuvB-like_N"/>
</dbReference>
<dbReference type="Pfam" id="PF05496">
    <property type="entry name" value="RuvB_N"/>
    <property type="match status" value="1"/>
</dbReference>
<keyword evidence="5 9" id="KW-0067">ATP-binding</keyword>
<dbReference type="PANTHER" id="PTHR42848">
    <property type="match status" value="1"/>
</dbReference>
<evidence type="ECO:0000256" key="3">
    <source>
        <dbReference type="ARBA" id="ARBA00022763"/>
    </source>
</evidence>
<sequence>MASSKSRSGARESAKAPAPPHQGVERAIDGSAQGDDVRYDRTLRPQRFDDYVGQSKHKENLRVFVQAARQRGEPLDHLLLCGPPGLGKTTLAQILAHEMGVDLCMTNGPVVEHKGALAGLLTKLQPRDILFIDEIHRLNPVVEESLYPAMEDFRIDVMTGEGAFASSLQIGISPFTLVGATTRTGLLTAPLYSRFGHVLRLDFYPPEDLALIVTRSARLLEVTISPDAADEIARRSRGTPRIANRLLRRVRDFAQVLGSGKIDVAIVRDACQRLEVDAAGFDQMDRRLLQVIIEDYEGGPVGVETLAAALGEPRDTIEDVYEPYLLQQGYLGRTPRGRVATKKAFAHLGIALSGERAEGGPQKKLF</sequence>
<keyword evidence="8 9" id="KW-0234">DNA repair</keyword>
<dbReference type="Pfam" id="PF05491">
    <property type="entry name" value="WHD_RuvB"/>
    <property type="match status" value="1"/>
</dbReference>
<keyword evidence="4 9" id="KW-0378">Hydrolase</keyword>
<dbReference type="Gene3D" id="3.40.50.300">
    <property type="entry name" value="P-loop containing nucleotide triphosphate hydrolases"/>
    <property type="match status" value="1"/>
</dbReference>
<feature type="binding site" evidence="9">
    <location>
        <position position="44"/>
    </location>
    <ligand>
        <name>ATP</name>
        <dbReference type="ChEBI" id="CHEBI:30616"/>
    </ligand>
</feature>
<feature type="binding site" evidence="9">
    <location>
        <position position="90"/>
    </location>
    <ligand>
        <name>ATP</name>
        <dbReference type="ChEBI" id="CHEBI:30616"/>
    </ligand>
</feature>
<keyword evidence="6 9" id="KW-0238">DNA-binding</keyword>
<name>A0ABZ2LQC3_9BACT</name>
<dbReference type="HAMAP" id="MF_00016">
    <property type="entry name" value="DNA_HJ_migration_RuvB"/>
    <property type="match status" value="1"/>
</dbReference>
<dbReference type="SUPFAM" id="SSF52540">
    <property type="entry name" value="P-loop containing nucleoside triphosphate hydrolases"/>
    <property type="match status" value="1"/>
</dbReference>
<feature type="binding site" evidence="9">
    <location>
        <position position="241"/>
    </location>
    <ligand>
        <name>ATP</name>
        <dbReference type="ChEBI" id="CHEBI:30616"/>
    </ligand>
</feature>
<keyword evidence="1 9" id="KW-0963">Cytoplasm</keyword>
<accession>A0ABZ2LQC3</accession>
<feature type="binding site" evidence="9">
    <location>
        <position position="43"/>
    </location>
    <ligand>
        <name>ATP</name>
        <dbReference type="ChEBI" id="CHEBI:30616"/>
    </ligand>
</feature>
<proteinExistence type="inferred from homology"/>
<evidence type="ECO:0000256" key="9">
    <source>
        <dbReference type="HAMAP-Rule" id="MF_00016"/>
    </source>
</evidence>
<dbReference type="Gene3D" id="1.10.10.10">
    <property type="entry name" value="Winged helix-like DNA-binding domain superfamily/Winged helix DNA-binding domain"/>
    <property type="match status" value="1"/>
</dbReference>
<dbReference type="NCBIfam" id="TIGR00635">
    <property type="entry name" value="ruvB"/>
    <property type="match status" value="1"/>
</dbReference>
<keyword evidence="12" id="KW-0347">Helicase</keyword>
<feature type="domain" description="AAA+ ATPase" evidence="11">
    <location>
        <begin position="74"/>
        <end position="205"/>
    </location>
</feature>
<dbReference type="GO" id="GO:0016787">
    <property type="term" value="F:hydrolase activity"/>
    <property type="evidence" value="ECO:0007669"/>
    <property type="project" value="UniProtKB-KW"/>
</dbReference>
<evidence type="ECO:0000256" key="5">
    <source>
        <dbReference type="ARBA" id="ARBA00022840"/>
    </source>
</evidence>
<dbReference type="EC" id="3.6.4.-" evidence="9"/>
<feature type="region of interest" description="Head domain (RuvB-H)" evidence="9">
    <location>
        <begin position="278"/>
        <end position="366"/>
    </location>
</feature>
<comment type="subcellular location">
    <subcellularLocation>
        <location evidence="9">Cytoplasm</location>
    </subcellularLocation>
</comment>
<dbReference type="SMART" id="SM00382">
    <property type="entry name" value="AAA"/>
    <property type="match status" value="1"/>
</dbReference>
<dbReference type="InterPro" id="IPR036388">
    <property type="entry name" value="WH-like_DNA-bd_sf"/>
</dbReference>
<keyword evidence="7 9" id="KW-0233">DNA recombination</keyword>
<gene>
    <name evidence="9 12" type="primary">ruvB</name>
    <name evidence="12" type="ORF">LZC94_35290</name>
</gene>
<dbReference type="GO" id="GO:0003678">
    <property type="term" value="F:DNA helicase activity"/>
    <property type="evidence" value="ECO:0007669"/>
    <property type="project" value="UniProtKB-EC"/>
</dbReference>
<feature type="binding site" evidence="9">
    <location>
        <position position="88"/>
    </location>
    <ligand>
        <name>ATP</name>
        <dbReference type="ChEBI" id="CHEBI:30616"/>
    </ligand>
</feature>
<feature type="binding site" evidence="9">
    <location>
        <position position="314"/>
    </location>
    <ligand>
        <name>DNA</name>
        <dbReference type="ChEBI" id="CHEBI:16991"/>
    </ligand>
</feature>
<comment type="similarity">
    <text evidence="9">Belongs to the RuvB family.</text>
</comment>
<evidence type="ECO:0000256" key="1">
    <source>
        <dbReference type="ARBA" id="ARBA00022490"/>
    </source>
</evidence>
<dbReference type="Proteomes" id="UP001370348">
    <property type="component" value="Chromosome"/>
</dbReference>
<comment type="subunit">
    <text evidence="9">Homohexamer. Forms an RuvA(8)-RuvB(12)-Holliday junction (HJ) complex. HJ DNA is sandwiched between 2 RuvA tetramers; dsDNA enters through RuvA and exits via RuvB. An RuvB hexamer assembles on each DNA strand where it exits the tetramer. Each RuvB hexamer is contacted by two RuvA subunits (via domain III) on 2 adjacent RuvB subunits; this complex drives branch migration. In the full resolvosome a probable DNA-RuvA(4)-RuvB(12)-RuvC(2) complex forms which resolves the HJ.</text>
</comment>
<dbReference type="InterPro" id="IPR027417">
    <property type="entry name" value="P-loop_NTPase"/>
</dbReference>
<evidence type="ECO:0000256" key="10">
    <source>
        <dbReference type="SAM" id="MobiDB-lite"/>
    </source>
</evidence>
<dbReference type="InterPro" id="IPR003593">
    <property type="entry name" value="AAA+_ATPase"/>
</dbReference>
<comment type="caution">
    <text evidence="9">Lacks conserved residue(s) required for the propagation of feature annotation.</text>
</comment>
<dbReference type="EMBL" id="CP089984">
    <property type="protein sequence ID" value="WXB13098.1"/>
    <property type="molecule type" value="Genomic_DNA"/>
</dbReference>
<dbReference type="SUPFAM" id="SSF46785">
    <property type="entry name" value="Winged helix' DNA-binding domain"/>
    <property type="match status" value="1"/>
</dbReference>
<keyword evidence="2 9" id="KW-0547">Nucleotide-binding</keyword>
<comment type="function">
    <text evidence="9">The RuvA-RuvB-RuvC complex processes Holliday junction (HJ) DNA during genetic recombination and DNA repair, while the RuvA-RuvB complex plays an important role in the rescue of blocked DNA replication forks via replication fork reversal (RFR). RuvA specifically binds to HJ cruciform DNA, conferring on it an open structure. The RuvB hexamer acts as an ATP-dependent pump, pulling dsDNA into and through the RuvAB complex. RuvB forms 2 homohexamers on either side of HJ DNA bound by 1 or 2 RuvA tetramers; 4 subunits per hexamer contact DNA at a time. Coordinated motions by a converter formed by DNA-disengaged RuvB subunits stimulates ATP hydrolysis and nucleotide exchange. Immobilization of the converter enables RuvB to convert the ATP-contained energy into a lever motion, pulling 2 nucleotides of DNA out of the RuvA tetramer per ATP hydrolyzed, thus driving DNA branch migration. The RuvB motors rotate together with the DNA substrate, which together with the progressing nucleotide cycle form the mechanistic basis for DNA recombination by continuous HJ branch migration. Branch migration allows RuvC to scan DNA until it finds its consensus sequence, where it cleaves and resolves cruciform DNA.</text>
</comment>
<keyword evidence="13" id="KW-1185">Reference proteome</keyword>
<feature type="binding site" evidence="9">
    <location>
        <position position="204"/>
    </location>
    <ligand>
        <name>ATP</name>
        <dbReference type="ChEBI" id="CHEBI:30616"/>
    </ligand>
</feature>
<evidence type="ECO:0000313" key="13">
    <source>
        <dbReference type="Proteomes" id="UP001370348"/>
    </source>
</evidence>
<dbReference type="PANTHER" id="PTHR42848:SF1">
    <property type="entry name" value="HOLLIDAY JUNCTION BRANCH MIGRATION COMPLEX SUBUNIT RUVB"/>
    <property type="match status" value="1"/>
</dbReference>
<dbReference type="Gene3D" id="1.10.8.60">
    <property type="match status" value="1"/>
</dbReference>
<evidence type="ECO:0000256" key="4">
    <source>
        <dbReference type="ARBA" id="ARBA00022801"/>
    </source>
</evidence>
<dbReference type="RefSeq" id="WP_394822717.1">
    <property type="nucleotide sequence ID" value="NZ_CP089984.1"/>
</dbReference>
<reference evidence="12 13" key="1">
    <citation type="submission" date="2021-12" db="EMBL/GenBank/DDBJ databases">
        <title>Discovery of the Pendulisporaceae a myxobacterial family with distinct sporulation behavior and unique specialized metabolism.</title>
        <authorList>
            <person name="Garcia R."/>
            <person name="Popoff A."/>
            <person name="Bader C.D."/>
            <person name="Loehr J."/>
            <person name="Walesch S."/>
            <person name="Walt C."/>
            <person name="Boldt J."/>
            <person name="Bunk B."/>
            <person name="Haeckl F.J.F.P.J."/>
            <person name="Gunesch A.P."/>
            <person name="Birkelbach J."/>
            <person name="Nuebel U."/>
            <person name="Pietschmann T."/>
            <person name="Bach T."/>
            <person name="Mueller R."/>
        </authorList>
    </citation>
    <scope>NUCLEOTIDE SEQUENCE [LARGE SCALE GENOMIC DNA]</scope>
    <source>
        <strain evidence="12 13">MSr11954</strain>
    </source>
</reference>
<feature type="binding site" evidence="9">
    <location>
        <position position="333"/>
    </location>
    <ligand>
        <name>DNA</name>
        <dbReference type="ChEBI" id="CHEBI:16991"/>
    </ligand>
</feature>
<dbReference type="InterPro" id="IPR041445">
    <property type="entry name" value="AAA_lid_4"/>
</dbReference>
<protein>
    <recommendedName>
        <fullName evidence="9">Holliday junction branch migration complex subunit RuvB</fullName>
        <ecNumber evidence="9">3.6.4.-</ecNumber>
    </recommendedName>
</protein>
<feature type="binding site" evidence="9">
    <location>
        <position position="338"/>
    </location>
    <ligand>
        <name>DNA</name>
        <dbReference type="ChEBI" id="CHEBI:16991"/>
    </ligand>
</feature>
<evidence type="ECO:0000313" key="12">
    <source>
        <dbReference type="EMBL" id="WXB13098.1"/>
    </source>
</evidence>
<organism evidence="12 13">
    <name type="scientific">Pendulispora albinea</name>
    <dbReference type="NCBI Taxonomy" id="2741071"/>
    <lineage>
        <taxon>Bacteria</taxon>
        <taxon>Pseudomonadati</taxon>
        <taxon>Myxococcota</taxon>
        <taxon>Myxococcia</taxon>
        <taxon>Myxococcales</taxon>
        <taxon>Sorangiineae</taxon>
        <taxon>Pendulisporaceae</taxon>
        <taxon>Pendulispora</taxon>
    </lineage>
</organism>